<dbReference type="InterPro" id="IPR037883">
    <property type="entry name" value="Knr4/Smi1-like_sf"/>
</dbReference>
<gene>
    <name evidence="2" type="ORF">DAEQUDRAFT_726687</name>
</gene>
<reference evidence="2 3" key="1">
    <citation type="journal article" date="2016" name="Mol. Biol. Evol.">
        <title>Comparative Genomics of Early-Diverging Mushroom-Forming Fungi Provides Insights into the Origins of Lignocellulose Decay Capabilities.</title>
        <authorList>
            <person name="Nagy L.G."/>
            <person name="Riley R."/>
            <person name="Tritt A."/>
            <person name="Adam C."/>
            <person name="Daum C."/>
            <person name="Floudas D."/>
            <person name="Sun H."/>
            <person name="Yadav J.S."/>
            <person name="Pangilinan J."/>
            <person name="Larsson K.H."/>
            <person name="Matsuura K."/>
            <person name="Barry K."/>
            <person name="Labutti K."/>
            <person name="Kuo R."/>
            <person name="Ohm R.A."/>
            <person name="Bhattacharya S.S."/>
            <person name="Shirouzu T."/>
            <person name="Yoshinaga Y."/>
            <person name="Martin F.M."/>
            <person name="Grigoriev I.V."/>
            <person name="Hibbett D.S."/>
        </authorList>
    </citation>
    <scope>NUCLEOTIDE SEQUENCE [LARGE SCALE GENOMIC DNA]</scope>
    <source>
        <strain evidence="2 3">L-15889</strain>
    </source>
</reference>
<dbReference type="EMBL" id="KV429058">
    <property type="protein sequence ID" value="KZT69396.1"/>
    <property type="molecule type" value="Genomic_DNA"/>
</dbReference>
<evidence type="ECO:0000259" key="1">
    <source>
        <dbReference type="SMART" id="SM00860"/>
    </source>
</evidence>
<dbReference type="AlphaFoldDB" id="A0A165QFF5"/>
<evidence type="ECO:0000313" key="2">
    <source>
        <dbReference type="EMBL" id="KZT69396.1"/>
    </source>
</evidence>
<dbReference type="SMART" id="SM00860">
    <property type="entry name" value="SMI1_KNR4"/>
    <property type="match status" value="1"/>
</dbReference>
<dbReference type="Pfam" id="PF09346">
    <property type="entry name" value="SMI1_KNR4"/>
    <property type="match status" value="1"/>
</dbReference>
<dbReference type="OrthoDB" id="2788868at2759"/>
<organism evidence="2 3">
    <name type="scientific">Daedalea quercina L-15889</name>
    <dbReference type="NCBI Taxonomy" id="1314783"/>
    <lineage>
        <taxon>Eukaryota</taxon>
        <taxon>Fungi</taxon>
        <taxon>Dikarya</taxon>
        <taxon>Basidiomycota</taxon>
        <taxon>Agaricomycotina</taxon>
        <taxon>Agaricomycetes</taxon>
        <taxon>Polyporales</taxon>
        <taxon>Fomitopsis</taxon>
    </lineage>
</organism>
<protein>
    <recommendedName>
        <fullName evidence="1">Knr4/Smi1-like domain-containing protein</fullName>
    </recommendedName>
</protein>
<dbReference type="InterPro" id="IPR018958">
    <property type="entry name" value="Knr4/Smi1-like_dom"/>
</dbReference>
<sequence length="192" mass="21432">MSALVPMLQALRKEDAEALLLKPPASPSAVREAEGRLGTELPDGLGDFYLISNGADFMPSIDVLSFRPVEELRWECARDRGLHMLTLDLGCTVQGKEWEQLPTMDRMLVISDSHSEELMGYIDAEAVGQAMSALKDLGHLDDTSGEPGWRLILFRHWDPELRWIQGGFRGYIEELAHKAEWKGATLAPCARL</sequence>
<feature type="domain" description="Knr4/Smi1-like" evidence="1">
    <location>
        <begin position="24"/>
        <end position="174"/>
    </location>
</feature>
<evidence type="ECO:0000313" key="3">
    <source>
        <dbReference type="Proteomes" id="UP000076727"/>
    </source>
</evidence>
<accession>A0A165QFF5</accession>
<dbReference type="SUPFAM" id="SSF160631">
    <property type="entry name" value="SMI1/KNR4-like"/>
    <property type="match status" value="1"/>
</dbReference>
<dbReference type="Proteomes" id="UP000076727">
    <property type="component" value="Unassembled WGS sequence"/>
</dbReference>
<proteinExistence type="predicted"/>
<name>A0A165QFF5_9APHY</name>
<keyword evidence="3" id="KW-1185">Reference proteome</keyword>